<evidence type="ECO:0000256" key="5">
    <source>
        <dbReference type="PIRSR" id="PIRSR600760-2"/>
    </source>
</evidence>
<protein>
    <submittedName>
        <fullName evidence="6">3'(2'),5'-bisphosphate nucleotidase CysQ</fullName>
    </submittedName>
</protein>
<dbReference type="Gene3D" id="3.30.540.10">
    <property type="entry name" value="Fructose-1,6-Bisphosphatase, subunit A, domain 1"/>
    <property type="match status" value="1"/>
</dbReference>
<dbReference type="GO" id="GO:0006020">
    <property type="term" value="P:inositol metabolic process"/>
    <property type="evidence" value="ECO:0007669"/>
    <property type="project" value="TreeGrafter"/>
</dbReference>
<feature type="binding site" evidence="5">
    <location>
        <position position="208"/>
    </location>
    <ligand>
        <name>Mg(2+)</name>
        <dbReference type="ChEBI" id="CHEBI:18420"/>
        <label>1</label>
        <note>catalytic</note>
    </ligand>
</feature>
<dbReference type="Pfam" id="PF00459">
    <property type="entry name" value="Inositol_P"/>
    <property type="match status" value="1"/>
</dbReference>
<feature type="binding site" evidence="5">
    <location>
        <position position="90"/>
    </location>
    <ligand>
        <name>Mg(2+)</name>
        <dbReference type="ChEBI" id="CHEBI:18420"/>
        <label>2</label>
    </ligand>
</feature>
<sequence length="265" mass="28338">MSPTATDDLALILDAAREAGELAEQLRARGLEIEYKAGNSPVTNADLAADRLLKERLGAARPDYGWLSEETADDPARLSRRRLFVVDPIDGTRAFLNDRPWWSVSVAVVEDHRPIAGVVFAPQLGETYAATAGGGATLDSAAIRPSDVSALEGCGMVGDARLFEQASWPIPWPSMRVEQRNSTAYRMCLVAAGLFDAAVAVAPKHDWDLAAADLIATEAGCFVGDHTGRPFAYNGPQPIQNSLVCAAPGLAPLILERVRHIAVKP</sequence>
<feature type="binding site" evidence="5">
    <location>
        <position position="89"/>
    </location>
    <ligand>
        <name>Mg(2+)</name>
        <dbReference type="ChEBI" id="CHEBI:18420"/>
        <label>1</label>
        <note>catalytic</note>
    </ligand>
</feature>
<name>A0A328B0D3_9CAUL</name>
<dbReference type="Gene3D" id="3.40.190.80">
    <property type="match status" value="1"/>
</dbReference>
<dbReference type="RefSeq" id="WP_111457308.1">
    <property type="nucleotide sequence ID" value="NZ_QFYP01000001.1"/>
</dbReference>
<evidence type="ECO:0000256" key="3">
    <source>
        <dbReference type="ARBA" id="ARBA00022801"/>
    </source>
</evidence>
<evidence type="ECO:0000256" key="2">
    <source>
        <dbReference type="ARBA" id="ARBA00022723"/>
    </source>
</evidence>
<evidence type="ECO:0000256" key="1">
    <source>
        <dbReference type="ARBA" id="ARBA00009759"/>
    </source>
</evidence>
<feature type="binding site" evidence="5">
    <location>
        <position position="87"/>
    </location>
    <ligand>
        <name>Mg(2+)</name>
        <dbReference type="ChEBI" id="CHEBI:18420"/>
        <label>1</label>
        <note>catalytic</note>
    </ligand>
</feature>
<gene>
    <name evidence="6" type="ORF">DJ021_09470</name>
</gene>
<dbReference type="GO" id="GO:0008934">
    <property type="term" value="F:inositol monophosphate 1-phosphatase activity"/>
    <property type="evidence" value="ECO:0007669"/>
    <property type="project" value="TreeGrafter"/>
</dbReference>
<accession>A0A328B0D3</accession>
<dbReference type="PANTHER" id="PTHR20854">
    <property type="entry name" value="INOSITOL MONOPHOSPHATASE"/>
    <property type="match status" value="1"/>
</dbReference>
<dbReference type="InterPro" id="IPR020583">
    <property type="entry name" value="Inositol_monoP_metal-BS"/>
</dbReference>
<dbReference type="OrthoDB" id="9785695at2"/>
<proteinExistence type="inferred from homology"/>
<organism evidence="6 7">
    <name type="scientific">Phenylobacterium hankyongense</name>
    <dbReference type="NCBI Taxonomy" id="1813876"/>
    <lineage>
        <taxon>Bacteria</taxon>
        <taxon>Pseudomonadati</taxon>
        <taxon>Pseudomonadota</taxon>
        <taxon>Alphaproteobacteria</taxon>
        <taxon>Caulobacterales</taxon>
        <taxon>Caulobacteraceae</taxon>
        <taxon>Phenylobacterium</taxon>
    </lineage>
</organism>
<evidence type="ECO:0000313" key="7">
    <source>
        <dbReference type="Proteomes" id="UP000249842"/>
    </source>
</evidence>
<dbReference type="Proteomes" id="UP000249842">
    <property type="component" value="Unassembled WGS sequence"/>
</dbReference>
<feature type="binding site" evidence="5">
    <location>
        <position position="69"/>
    </location>
    <ligand>
        <name>Mg(2+)</name>
        <dbReference type="ChEBI" id="CHEBI:18420"/>
        <label>1</label>
        <note>catalytic</note>
    </ligand>
</feature>
<keyword evidence="2 5" id="KW-0479">Metal-binding</keyword>
<dbReference type="SUPFAM" id="SSF56655">
    <property type="entry name" value="Carbohydrate phosphatase"/>
    <property type="match status" value="1"/>
</dbReference>
<dbReference type="GO" id="GO:0046872">
    <property type="term" value="F:metal ion binding"/>
    <property type="evidence" value="ECO:0007669"/>
    <property type="project" value="UniProtKB-KW"/>
</dbReference>
<comment type="similarity">
    <text evidence="1">Belongs to the inositol monophosphatase superfamily.</text>
</comment>
<dbReference type="PRINTS" id="PR00377">
    <property type="entry name" value="IMPHPHTASES"/>
</dbReference>
<dbReference type="AlphaFoldDB" id="A0A328B0D3"/>
<comment type="caution">
    <text evidence="6">The sequence shown here is derived from an EMBL/GenBank/DDBJ whole genome shotgun (WGS) entry which is preliminary data.</text>
</comment>
<dbReference type="EMBL" id="QFYP01000001">
    <property type="protein sequence ID" value="RAK60015.1"/>
    <property type="molecule type" value="Genomic_DNA"/>
</dbReference>
<reference evidence="7" key="1">
    <citation type="submission" date="2018-05" db="EMBL/GenBank/DDBJ databases">
        <authorList>
            <person name="Li X."/>
        </authorList>
    </citation>
    <scope>NUCLEOTIDE SEQUENCE [LARGE SCALE GENOMIC DNA]</scope>
    <source>
        <strain evidence="7">HKS-05</strain>
    </source>
</reference>
<dbReference type="GO" id="GO:0007165">
    <property type="term" value="P:signal transduction"/>
    <property type="evidence" value="ECO:0007669"/>
    <property type="project" value="TreeGrafter"/>
</dbReference>
<comment type="cofactor">
    <cofactor evidence="5">
        <name>Mg(2+)</name>
        <dbReference type="ChEBI" id="CHEBI:18420"/>
    </cofactor>
</comment>
<keyword evidence="3" id="KW-0378">Hydrolase</keyword>
<keyword evidence="7" id="KW-1185">Reference proteome</keyword>
<evidence type="ECO:0000313" key="6">
    <source>
        <dbReference type="EMBL" id="RAK60015.1"/>
    </source>
</evidence>
<dbReference type="InterPro" id="IPR000760">
    <property type="entry name" value="Inositol_monophosphatase-like"/>
</dbReference>
<dbReference type="CDD" id="cd01638">
    <property type="entry name" value="CysQ"/>
    <property type="match status" value="1"/>
</dbReference>
<dbReference type="PANTHER" id="PTHR20854:SF4">
    <property type="entry name" value="INOSITOL-1-MONOPHOSPHATASE-RELATED"/>
    <property type="match status" value="1"/>
</dbReference>
<evidence type="ECO:0000256" key="4">
    <source>
        <dbReference type="ARBA" id="ARBA00022842"/>
    </source>
</evidence>
<keyword evidence="4 5" id="KW-0460">Magnesium</keyword>
<dbReference type="PROSITE" id="PS00629">
    <property type="entry name" value="IMP_1"/>
    <property type="match status" value="1"/>
</dbReference>